<dbReference type="InterPro" id="IPR005843">
    <property type="entry name" value="A-D-PHexomutase_C"/>
</dbReference>
<evidence type="ECO:0000256" key="7">
    <source>
        <dbReference type="RuleBase" id="RU004326"/>
    </source>
</evidence>
<feature type="domain" description="Alpha-D-phosphohexomutase C-terminal" evidence="8">
    <location>
        <begin position="380"/>
        <end position="454"/>
    </location>
</feature>
<reference evidence="12 13" key="1">
    <citation type="submission" date="2020-08" db="EMBL/GenBank/DDBJ databases">
        <title>Genomic Encyclopedia of Type Strains, Phase IV (KMG-IV): sequencing the most valuable type-strain genomes for metagenomic binning, comparative biology and taxonomic classification.</title>
        <authorList>
            <person name="Goeker M."/>
        </authorList>
    </citation>
    <scope>NUCLEOTIDE SEQUENCE [LARGE SCALE GENOMIC DNA]</scope>
    <source>
        <strain evidence="12 13">DSM 13481</strain>
    </source>
</reference>
<sequence length="477" mass="53608">MVILFGTGGIRGVMREGEFDEKTVMVASKGVSNYMKDNNLNKIIIAYDTRNNSRKFAKLAAQVFSADNHEVKIFDRPVPTPVLSFAVRYLKYDMGVVITASHNPPEYNGYKVYTSNGVQAVPSITNVLSRYVENAWNLPINLSENYEFVGDDILNVYINKVVELISTDLSGLKVVYTPLHGTGAFPVVKVLEKLGAEVIKVEEQMVPDGNFPTVTTPNPEDDEALVLLYKYQKQYGSDLAIATDPDCDRVGVVWKGKRLTGNQVGILIADYLLKDADESSMIVKTIVTTNMVKPMCDEKGVKLFETPTGFKFIGDLAEKSSYKFLFGFEESCGYLTGDIARDKDAVIGSALIASVAKHYDLIERLNHLYEKYGYYFERLLNFKFKELSIAKKLYEKIKAGNIPFDANIVDYSKGYKDIEPNETIKLEFEDASIFVRPSGTEPKLKAYVMVHSDNREYAEKRLQELSVSFSSFIESMI</sequence>
<organism evidence="12 13">
    <name type="scientific">Thermosipho japonicus</name>
    <dbReference type="NCBI Taxonomy" id="90323"/>
    <lineage>
        <taxon>Bacteria</taxon>
        <taxon>Thermotogati</taxon>
        <taxon>Thermotogota</taxon>
        <taxon>Thermotogae</taxon>
        <taxon>Thermotogales</taxon>
        <taxon>Fervidobacteriaceae</taxon>
        <taxon>Thermosipho</taxon>
    </lineage>
</organism>
<dbReference type="PRINTS" id="PR00509">
    <property type="entry name" value="PGMPMM"/>
</dbReference>
<accession>A0A841GI50</accession>
<dbReference type="InterPro" id="IPR016066">
    <property type="entry name" value="A-D-PHexomutase_CS"/>
</dbReference>
<feature type="domain" description="Alpha-D-phosphohexomutase alpha/beta/alpha" evidence="9">
    <location>
        <begin position="4"/>
        <end position="134"/>
    </location>
</feature>
<dbReference type="SUPFAM" id="SSF53738">
    <property type="entry name" value="Phosphoglucomutase, first 3 domains"/>
    <property type="match status" value="2"/>
</dbReference>
<dbReference type="GO" id="GO:0008973">
    <property type="term" value="F:phosphopentomutase activity"/>
    <property type="evidence" value="ECO:0007669"/>
    <property type="project" value="TreeGrafter"/>
</dbReference>
<feature type="domain" description="Alpha-D-phosphohexomutase alpha/beta/alpha" evidence="10">
    <location>
        <begin position="157"/>
        <end position="253"/>
    </location>
</feature>
<dbReference type="EMBL" id="JACHEX010000001">
    <property type="protein sequence ID" value="MBB6062047.1"/>
    <property type="molecule type" value="Genomic_DNA"/>
</dbReference>
<dbReference type="Gene3D" id="3.30.310.50">
    <property type="entry name" value="Alpha-D-phosphohexomutase, C-terminal domain"/>
    <property type="match status" value="1"/>
</dbReference>
<dbReference type="GO" id="GO:0006166">
    <property type="term" value="P:purine ribonucleoside salvage"/>
    <property type="evidence" value="ECO:0007669"/>
    <property type="project" value="TreeGrafter"/>
</dbReference>
<evidence type="ECO:0000256" key="6">
    <source>
        <dbReference type="ARBA" id="ARBA00023235"/>
    </source>
</evidence>
<dbReference type="GO" id="GO:0005975">
    <property type="term" value="P:carbohydrate metabolic process"/>
    <property type="evidence" value="ECO:0007669"/>
    <property type="project" value="InterPro"/>
</dbReference>
<feature type="domain" description="Alpha-D-phosphohexomutase alpha/beta/alpha" evidence="11">
    <location>
        <begin position="261"/>
        <end position="372"/>
    </location>
</feature>
<dbReference type="Proteomes" id="UP000555828">
    <property type="component" value="Unassembled WGS sequence"/>
</dbReference>
<dbReference type="InterPro" id="IPR005845">
    <property type="entry name" value="A-D-PHexomutase_a/b/a-II"/>
</dbReference>
<dbReference type="CDD" id="cd05799">
    <property type="entry name" value="PGM2"/>
    <property type="match status" value="1"/>
</dbReference>
<dbReference type="InterPro" id="IPR036900">
    <property type="entry name" value="A-D-PHexomutase_C_sf"/>
</dbReference>
<dbReference type="GO" id="GO:0000287">
    <property type="term" value="F:magnesium ion binding"/>
    <property type="evidence" value="ECO:0007669"/>
    <property type="project" value="InterPro"/>
</dbReference>
<dbReference type="SUPFAM" id="SSF55957">
    <property type="entry name" value="Phosphoglucomutase, C-terminal domain"/>
    <property type="match status" value="1"/>
</dbReference>
<evidence type="ECO:0000256" key="5">
    <source>
        <dbReference type="ARBA" id="ARBA00022842"/>
    </source>
</evidence>
<dbReference type="Pfam" id="PF00408">
    <property type="entry name" value="PGM_PMM_IV"/>
    <property type="match status" value="1"/>
</dbReference>
<evidence type="ECO:0000256" key="1">
    <source>
        <dbReference type="ARBA" id="ARBA00001946"/>
    </source>
</evidence>
<dbReference type="PANTHER" id="PTHR45745:SF1">
    <property type="entry name" value="PHOSPHOGLUCOMUTASE 2B-RELATED"/>
    <property type="match status" value="1"/>
</dbReference>
<comment type="similarity">
    <text evidence="2 7">Belongs to the phosphohexose mutase family.</text>
</comment>
<keyword evidence="13" id="KW-1185">Reference proteome</keyword>
<evidence type="ECO:0000259" key="8">
    <source>
        <dbReference type="Pfam" id="PF00408"/>
    </source>
</evidence>
<dbReference type="GO" id="GO:0004615">
    <property type="term" value="F:phosphomannomutase activity"/>
    <property type="evidence" value="ECO:0007669"/>
    <property type="project" value="UniProtKB-EC"/>
</dbReference>
<dbReference type="InterPro" id="IPR005841">
    <property type="entry name" value="Alpha-D-phosphohexomutase_SF"/>
</dbReference>
<dbReference type="AlphaFoldDB" id="A0A841GI50"/>
<dbReference type="InterPro" id="IPR005844">
    <property type="entry name" value="A-D-PHexomutase_a/b/a-I"/>
</dbReference>
<evidence type="ECO:0000313" key="12">
    <source>
        <dbReference type="EMBL" id="MBB6062047.1"/>
    </source>
</evidence>
<dbReference type="InterPro" id="IPR005846">
    <property type="entry name" value="A-D-PHexomutase_a/b/a-III"/>
</dbReference>
<protein>
    <submittedName>
        <fullName evidence="12">Phosphomannomutase</fullName>
        <ecNumber evidence="12">5.4.2.8</ecNumber>
    </submittedName>
</protein>
<comment type="caution">
    <text evidence="12">The sequence shown here is derived from an EMBL/GenBank/DDBJ whole genome shotgun (WGS) entry which is preliminary data.</text>
</comment>
<name>A0A841GI50_9BACT</name>
<keyword evidence="6 12" id="KW-0413">Isomerase</keyword>
<proteinExistence type="inferred from homology"/>
<keyword evidence="3" id="KW-0597">Phosphoprotein</keyword>
<evidence type="ECO:0000259" key="11">
    <source>
        <dbReference type="Pfam" id="PF02880"/>
    </source>
</evidence>
<keyword evidence="4 7" id="KW-0479">Metal-binding</keyword>
<dbReference type="PROSITE" id="PS00710">
    <property type="entry name" value="PGM_PMM"/>
    <property type="match status" value="1"/>
</dbReference>
<evidence type="ECO:0000259" key="9">
    <source>
        <dbReference type="Pfam" id="PF02878"/>
    </source>
</evidence>
<evidence type="ECO:0000256" key="4">
    <source>
        <dbReference type="ARBA" id="ARBA00022723"/>
    </source>
</evidence>
<comment type="cofactor">
    <cofactor evidence="1">
        <name>Mg(2+)</name>
        <dbReference type="ChEBI" id="CHEBI:18420"/>
    </cofactor>
</comment>
<dbReference type="Pfam" id="PF02878">
    <property type="entry name" value="PGM_PMM_I"/>
    <property type="match status" value="1"/>
</dbReference>
<dbReference type="Gene3D" id="3.40.120.10">
    <property type="entry name" value="Alpha-D-Glucose-1,6-Bisphosphate, subunit A, domain 3"/>
    <property type="match status" value="3"/>
</dbReference>
<dbReference type="Pfam" id="PF02879">
    <property type="entry name" value="PGM_PMM_II"/>
    <property type="match status" value="1"/>
</dbReference>
<dbReference type="PANTHER" id="PTHR45745">
    <property type="entry name" value="PHOSPHOMANNOMUTASE 45A"/>
    <property type="match status" value="1"/>
</dbReference>
<keyword evidence="5 7" id="KW-0460">Magnesium</keyword>
<dbReference type="InterPro" id="IPR016055">
    <property type="entry name" value="A-D-PHexomutase_a/b/a-I/II/III"/>
</dbReference>
<dbReference type="Pfam" id="PF02880">
    <property type="entry name" value="PGM_PMM_III"/>
    <property type="match status" value="1"/>
</dbReference>
<dbReference type="EC" id="5.4.2.8" evidence="12"/>
<evidence type="ECO:0000256" key="3">
    <source>
        <dbReference type="ARBA" id="ARBA00022553"/>
    </source>
</evidence>
<evidence type="ECO:0000256" key="2">
    <source>
        <dbReference type="ARBA" id="ARBA00010231"/>
    </source>
</evidence>
<evidence type="ECO:0000313" key="13">
    <source>
        <dbReference type="Proteomes" id="UP000555828"/>
    </source>
</evidence>
<gene>
    <name evidence="12" type="ORF">HNP65_000469</name>
</gene>
<evidence type="ECO:0000259" key="10">
    <source>
        <dbReference type="Pfam" id="PF02879"/>
    </source>
</evidence>